<dbReference type="Pfam" id="PF00611">
    <property type="entry name" value="FCH"/>
    <property type="match status" value="1"/>
</dbReference>
<organism evidence="7 8">
    <name type="scientific">Paramormyrops kingsleyae</name>
    <dbReference type="NCBI Taxonomy" id="1676925"/>
    <lineage>
        <taxon>Eukaryota</taxon>
        <taxon>Metazoa</taxon>
        <taxon>Chordata</taxon>
        <taxon>Craniata</taxon>
        <taxon>Vertebrata</taxon>
        <taxon>Euteleostomi</taxon>
        <taxon>Actinopterygii</taxon>
        <taxon>Neopterygii</taxon>
        <taxon>Teleostei</taxon>
        <taxon>Osteoglossocephala</taxon>
        <taxon>Osteoglossomorpha</taxon>
        <taxon>Osteoglossiformes</taxon>
        <taxon>Mormyridae</taxon>
        <taxon>Paramormyrops</taxon>
    </lineage>
</organism>
<protein>
    <submittedName>
        <fullName evidence="7">Proline-serine-threonine phosphatase interacting protein 1a</fullName>
    </submittedName>
</protein>
<evidence type="ECO:0000256" key="4">
    <source>
        <dbReference type="SAM" id="MobiDB-lite"/>
    </source>
</evidence>
<dbReference type="SUPFAM" id="SSF50044">
    <property type="entry name" value="SH3-domain"/>
    <property type="match status" value="1"/>
</dbReference>
<dbReference type="PROSITE" id="PS50002">
    <property type="entry name" value="SH3"/>
    <property type="match status" value="1"/>
</dbReference>
<name>A0A3B3R9V5_9TELE</name>
<dbReference type="Gene3D" id="1.20.1270.60">
    <property type="entry name" value="Arfaptin homology (AH) domain/BAR domain"/>
    <property type="match status" value="1"/>
</dbReference>
<dbReference type="InterPro" id="IPR031160">
    <property type="entry name" value="F_BAR_dom"/>
</dbReference>
<reference evidence="7" key="1">
    <citation type="submission" date="2025-08" db="UniProtKB">
        <authorList>
            <consortium name="Ensembl"/>
        </authorList>
    </citation>
    <scope>IDENTIFICATION</scope>
</reference>
<feature type="region of interest" description="Disordered" evidence="4">
    <location>
        <begin position="153"/>
        <end position="177"/>
    </location>
</feature>
<evidence type="ECO:0000259" key="6">
    <source>
        <dbReference type="PROSITE" id="PS51741"/>
    </source>
</evidence>
<dbReference type="Proteomes" id="UP000261540">
    <property type="component" value="Unplaced"/>
</dbReference>
<dbReference type="PANTHER" id="PTHR23065:SF51">
    <property type="entry name" value="PROLINE-SERINE-THREONINE PHOSPHATASE-INTERACTING PROTEIN 1"/>
    <property type="match status" value="1"/>
</dbReference>
<dbReference type="SUPFAM" id="SSF103657">
    <property type="entry name" value="BAR/IMD domain-like"/>
    <property type="match status" value="1"/>
</dbReference>
<evidence type="ECO:0000313" key="8">
    <source>
        <dbReference type="Proteomes" id="UP000261540"/>
    </source>
</evidence>
<dbReference type="InterPro" id="IPR001452">
    <property type="entry name" value="SH3_domain"/>
</dbReference>
<sequence>MTTLWFKDAFWGADFNDHIGYEVLMQRLCEGRRTCKDVEELLKLRALAEEKYGKELVMIARKCGGQMEISTLRASIDQLKAEMENTGNLHIQLSAMLKEEVKGIEIFREQQKEKRKKFEGIMEKIHKNKVILYKKTMESKKIYEQRCREADEAEQTVERVEGTSSATSRQTEKVHSKARQCKEVAAEAEKQYVSNVTQLEKVRQDWESTHASTCEVFQQQEVDRISFLRNAMWVHCNHFSMQCVKDDEYYEEVRKTLEQCDTTTDNNCFIRTKMTGSSPPAPVSFDNYYERDGPAHSNGTPRMGGGGGVMRRFSNLLQSNGGSRLNIAEASQSAGSSSGQMSNMTNAFVAAVNKEAEYQVLFDYRAQDPDELTILNGERVMVLERGEDGWWQVERNGQAGLVPGCYLSKA</sequence>
<keyword evidence="1 2" id="KW-0728">SH3 domain</keyword>
<dbReference type="InterPro" id="IPR036028">
    <property type="entry name" value="SH3-like_dom_sf"/>
</dbReference>
<proteinExistence type="predicted"/>
<keyword evidence="3" id="KW-0175">Coiled coil</keyword>
<dbReference type="AlphaFoldDB" id="A0A3B3R9V5"/>
<dbReference type="Ensembl" id="ENSPKIT00000039527.1">
    <property type="protein sequence ID" value="ENSPKIP00000015069.1"/>
    <property type="gene ID" value="ENSPKIG00000001906.1"/>
</dbReference>
<evidence type="ECO:0000256" key="1">
    <source>
        <dbReference type="ARBA" id="ARBA00022443"/>
    </source>
</evidence>
<dbReference type="PANTHER" id="PTHR23065">
    <property type="entry name" value="PROLINE-SERINE-THREONINE PHOSPHATASE INTERACTING PROTEIN 1"/>
    <property type="match status" value="1"/>
</dbReference>
<dbReference type="GO" id="GO:0051015">
    <property type="term" value="F:actin filament binding"/>
    <property type="evidence" value="ECO:0007669"/>
    <property type="project" value="TreeGrafter"/>
</dbReference>
<dbReference type="InterPro" id="IPR001060">
    <property type="entry name" value="FCH_dom"/>
</dbReference>
<dbReference type="GO" id="GO:0005884">
    <property type="term" value="C:actin filament"/>
    <property type="evidence" value="ECO:0007669"/>
    <property type="project" value="TreeGrafter"/>
</dbReference>
<feature type="domain" description="SH3" evidence="5">
    <location>
        <begin position="353"/>
        <end position="410"/>
    </location>
</feature>
<feature type="domain" description="F-BAR" evidence="6">
    <location>
        <begin position="4"/>
        <end position="265"/>
    </location>
</feature>
<dbReference type="Gene3D" id="2.30.30.40">
    <property type="entry name" value="SH3 Domains"/>
    <property type="match status" value="1"/>
</dbReference>
<dbReference type="SMART" id="SM00055">
    <property type="entry name" value="FCH"/>
    <property type="match status" value="1"/>
</dbReference>
<evidence type="ECO:0000313" key="7">
    <source>
        <dbReference type="Ensembl" id="ENSPKIP00000015069.1"/>
    </source>
</evidence>
<keyword evidence="8" id="KW-1185">Reference proteome</keyword>
<dbReference type="PRINTS" id="PR00452">
    <property type="entry name" value="SH3DOMAIN"/>
</dbReference>
<accession>A0A3B3R9V5</accession>
<reference evidence="7" key="2">
    <citation type="submission" date="2025-09" db="UniProtKB">
        <authorList>
            <consortium name="Ensembl"/>
        </authorList>
    </citation>
    <scope>IDENTIFICATION</scope>
</reference>
<dbReference type="Pfam" id="PF00018">
    <property type="entry name" value="SH3_1"/>
    <property type="match status" value="1"/>
</dbReference>
<dbReference type="PROSITE" id="PS51741">
    <property type="entry name" value="F_BAR"/>
    <property type="match status" value="1"/>
</dbReference>
<dbReference type="SMART" id="SM00326">
    <property type="entry name" value="SH3"/>
    <property type="match status" value="1"/>
</dbReference>
<dbReference type="GO" id="GO:0005737">
    <property type="term" value="C:cytoplasm"/>
    <property type="evidence" value="ECO:0007669"/>
    <property type="project" value="TreeGrafter"/>
</dbReference>
<dbReference type="GO" id="GO:0030041">
    <property type="term" value="P:actin filament polymerization"/>
    <property type="evidence" value="ECO:0007669"/>
    <property type="project" value="TreeGrafter"/>
</dbReference>
<dbReference type="InterPro" id="IPR027267">
    <property type="entry name" value="AH/BAR_dom_sf"/>
</dbReference>
<evidence type="ECO:0000259" key="5">
    <source>
        <dbReference type="PROSITE" id="PS50002"/>
    </source>
</evidence>
<evidence type="ECO:0000256" key="2">
    <source>
        <dbReference type="PROSITE-ProRule" id="PRU00192"/>
    </source>
</evidence>
<dbReference type="FunFam" id="1.20.1270.60:FF:000037">
    <property type="entry name" value="Proline-serine-threonine phosphatase interacting protein 1"/>
    <property type="match status" value="1"/>
</dbReference>
<dbReference type="GeneTree" id="ENSGT00940000156932"/>
<evidence type="ECO:0000256" key="3">
    <source>
        <dbReference type="PROSITE-ProRule" id="PRU01077"/>
    </source>
</evidence>
<dbReference type="GO" id="GO:0005886">
    <property type="term" value="C:plasma membrane"/>
    <property type="evidence" value="ECO:0007669"/>
    <property type="project" value="TreeGrafter"/>
</dbReference>
<dbReference type="STRING" id="1676925.ENSPKIP00000015069"/>